<accession>A0AAV7TTI4</accession>
<keyword evidence="3" id="KW-1185">Reference proteome</keyword>
<reference evidence="2" key="1">
    <citation type="journal article" date="2022" name="bioRxiv">
        <title>Sequencing and chromosome-scale assembly of the giantPleurodeles waltlgenome.</title>
        <authorList>
            <person name="Brown T."/>
            <person name="Elewa A."/>
            <person name="Iarovenko S."/>
            <person name="Subramanian E."/>
            <person name="Araus A.J."/>
            <person name="Petzold A."/>
            <person name="Susuki M."/>
            <person name="Suzuki K.-i.T."/>
            <person name="Hayashi T."/>
            <person name="Toyoda A."/>
            <person name="Oliveira C."/>
            <person name="Osipova E."/>
            <person name="Leigh N.D."/>
            <person name="Simon A."/>
            <person name="Yun M.H."/>
        </authorList>
    </citation>
    <scope>NUCLEOTIDE SEQUENCE</scope>
    <source>
        <strain evidence="2">20211129_DDA</strain>
        <tissue evidence="2">Liver</tissue>
    </source>
</reference>
<evidence type="ECO:0000313" key="3">
    <source>
        <dbReference type="Proteomes" id="UP001066276"/>
    </source>
</evidence>
<name>A0AAV7TTI4_PLEWA</name>
<dbReference type="EMBL" id="JANPWB010000006">
    <property type="protein sequence ID" value="KAJ1179758.1"/>
    <property type="molecule type" value="Genomic_DNA"/>
</dbReference>
<organism evidence="2 3">
    <name type="scientific">Pleurodeles waltl</name>
    <name type="common">Iberian ribbed newt</name>
    <dbReference type="NCBI Taxonomy" id="8319"/>
    <lineage>
        <taxon>Eukaryota</taxon>
        <taxon>Metazoa</taxon>
        <taxon>Chordata</taxon>
        <taxon>Craniata</taxon>
        <taxon>Vertebrata</taxon>
        <taxon>Euteleostomi</taxon>
        <taxon>Amphibia</taxon>
        <taxon>Batrachia</taxon>
        <taxon>Caudata</taxon>
        <taxon>Salamandroidea</taxon>
        <taxon>Salamandridae</taxon>
        <taxon>Pleurodelinae</taxon>
        <taxon>Pleurodeles</taxon>
    </lineage>
</organism>
<evidence type="ECO:0000256" key="1">
    <source>
        <dbReference type="SAM" id="MobiDB-lite"/>
    </source>
</evidence>
<dbReference type="AlphaFoldDB" id="A0AAV7TTI4"/>
<sequence>MKGEGPLQNEEKGQRAPERRSELMHEHPAEHEPEIAVVEREALEVDIGAGEYSLPLRILINHKRGVPYSSMADSEKRRMAPLPRDEVKAWPSMASLTALVNNKITAPKRTSMALAVQLARGYCAPGN</sequence>
<comment type="caution">
    <text evidence="2">The sequence shown here is derived from an EMBL/GenBank/DDBJ whole genome shotgun (WGS) entry which is preliminary data.</text>
</comment>
<protein>
    <submittedName>
        <fullName evidence="2">Uncharacterized protein</fullName>
    </submittedName>
</protein>
<gene>
    <name evidence="2" type="ORF">NDU88_004992</name>
</gene>
<dbReference type="Proteomes" id="UP001066276">
    <property type="component" value="Chromosome 3_2"/>
</dbReference>
<feature type="region of interest" description="Disordered" evidence="1">
    <location>
        <begin position="1"/>
        <end position="33"/>
    </location>
</feature>
<evidence type="ECO:0000313" key="2">
    <source>
        <dbReference type="EMBL" id="KAJ1179758.1"/>
    </source>
</evidence>
<proteinExistence type="predicted"/>